<keyword evidence="4" id="KW-1185">Reference proteome</keyword>
<evidence type="ECO:0000256" key="1">
    <source>
        <dbReference type="ARBA" id="ARBA00023002"/>
    </source>
</evidence>
<dbReference type="InterPro" id="IPR011576">
    <property type="entry name" value="Pyridox_Oxase_N"/>
</dbReference>
<dbReference type="PANTHER" id="PTHR35176">
    <property type="entry name" value="HEME OXYGENASE HI_0854-RELATED"/>
    <property type="match status" value="1"/>
</dbReference>
<dbReference type="PANTHER" id="PTHR35176:SF2">
    <property type="entry name" value="F420H(2)-DEPENDENT REDUCTASE RV1155"/>
    <property type="match status" value="1"/>
</dbReference>
<dbReference type="InterPro" id="IPR052019">
    <property type="entry name" value="F420H2_bilvrd_red/Heme_oxyg"/>
</dbReference>
<gene>
    <name evidence="3" type="ORF">GCM10022214_74930</name>
</gene>
<accession>A0ABP7WX93</accession>
<evidence type="ECO:0000259" key="2">
    <source>
        <dbReference type="Pfam" id="PF01243"/>
    </source>
</evidence>
<evidence type="ECO:0000313" key="4">
    <source>
        <dbReference type="Proteomes" id="UP001500683"/>
    </source>
</evidence>
<evidence type="ECO:0000313" key="3">
    <source>
        <dbReference type="EMBL" id="GAA4099149.1"/>
    </source>
</evidence>
<protein>
    <submittedName>
        <fullName evidence="3">TIGR03618 family F420-dependent PPOX class oxidoreductase</fullName>
    </submittedName>
</protein>
<sequence>MTDEYPPGTGPGPKKLTDEELSRLLGEHRFGALATNKRNGHPALSTVLYHWDPEERVLRFSTTADRLKVRQVRNDPRVALYVTSADHMTYVVAEGEAEASPVSEQPGDETGRELLAINPVEMSATDRAAFLEHMVKERRLVIRIRVARLYGLTLAG</sequence>
<keyword evidence="1" id="KW-0560">Oxidoreductase</keyword>
<dbReference type="InterPro" id="IPR019920">
    <property type="entry name" value="F420-binding_dom_put"/>
</dbReference>
<organism evidence="3 4">
    <name type="scientific">Actinomadura miaoliensis</name>
    <dbReference type="NCBI Taxonomy" id="430685"/>
    <lineage>
        <taxon>Bacteria</taxon>
        <taxon>Bacillati</taxon>
        <taxon>Actinomycetota</taxon>
        <taxon>Actinomycetes</taxon>
        <taxon>Streptosporangiales</taxon>
        <taxon>Thermomonosporaceae</taxon>
        <taxon>Actinomadura</taxon>
    </lineage>
</organism>
<proteinExistence type="predicted"/>
<name>A0ABP7WX93_9ACTN</name>
<comment type="caution">
    <text evidence="3">The sequence shown here is derived from an EMBL/GenBank/DDBJ whole genome shotgun (WGS) entry which is preliminary data.</text>
</comment>
<dbReference type="NCBIfam" id="TIGR03618">
    <property type="entry name" value="Rv1155_F420"/>
    <property type="match status" value="1"/>
</dbReference>
<dbReference type="InterPro" id="IPR012349">
    <property type="entry name" value="Split_barrel_FMN-bd"/>
</dbReference>
<reference evidence="4" key="1">
    <citation type="journal article" date="2019" name="Int. J. Syst. Evol. Microbiol.">
        <title>The Global Catalogue of Microorganisms (GCM) 10K type strain sequencing project: providing services to taxonomists for standard genome sequencing and annotation.</title>
        <authorList>
            <consortium name="The Broad Institute Genomics Platform"/>
            <consortium name="The Broad Institute Genome Sequencing Center for Infectious Disease"/>
            <person name="Wu L."/>
            <person name="Ma J."/>
        </authorList>
    </citation>
    <scope>NUCLEOTIDE SEQUENCE [LARGE SCALE GENOMIC DNA]</scope>
    <source>
        <strain evidence="4">JCM 16702</strain>
    </source>
</reference>
<dbReference type="RefSeq" id="WP_344957084.1">
    <property type="nucleotide sequence ID" value="NZ_BAAAZG010000059.1"/>
</dbReference>
<dbReference type="Proteomes" id="UP001500683">
    <property type="component" value="Unassembled WGS sequence"/>
</dbReference>
<dbReference type="Pfam" id="PF01243">
    <property type="entry name" value="PNPOx_N"/>
    <property type="match status" value="1"/>
</dbReference>
<dbReference type="SUPFAM" id="SSF50475">
    <property type="entry name" value="FMN-binding split barrel"/>
    <property type="match status" value="1"/>
</dbReference>
<dbReference type="EMBL" id="BAAAZG010000059">
    <property type="protein sequence ID" value="GAA4099149.1"/>
    <property type="molecule type" value="Genomic_DNA"/>
</dbReference>
<feature type="domain" description="Pyridoxamine 5'-phosphate oxidase N-terminal" evidence="2">
    <location>
        <begin position="18"/>
        <end position="149"/>
    </location>
</feature>
<dbReference type="Gene3D" id="2.30.110.10">
    <property type="entry name" value="Electron Transport, Fmn-binding Protein, Chain A"/>
    <property type="match status" value="1"/>
</dbReference>